<proteinExistence type="predicted"/>
<dbReference type="AlphaFoldDB" id="A0A518GY10"/>
<dbReference type="EMBL" id="CP036426">
    <property type="protein sequence ID" value="QDV33477.1"/>
    <property type="molecule type" value="Genomic_DNA"/>
</dbReference>
<organism evidence="1 2">
    <name type="scientific">Tautonia plasticadhaerens</name>
    <dbReference type="NCBI Taxonomy" id="2527974"/>
    <lineage>
        <taxon>Bacteria</taxon>
        <taxon>Pseudomonadati</taxon>
        <taxon>Planctomycetota</taxon>
        <taxon>Planctomycetia</taxon>
        <taxon>Isosphaerales</taxon>
        <taxon>Isosphaeraceae</taxon>
        <taxon>Tautonia</taxon>
    </lineage>
</organism>
<reference evidence="1 2" key="1">
    <citation type="submission" date="2019-02" db="EMBL/GenBank/DDBJ databases">
        <title>Deep-cultivation of Planctomycetes and their phenomic and genomic characterization uncovers novel biology.</title>
        <authorList>
            <person name="Wiegand S."/>
            <person name="Jogler M."/>
            <person name="Boedeker C."/>
            <person name="Pinto D."/>
            <person name="Vollmers J."/>
            <person name="Rivas-Marin E."/>
            <person name="Kohn T."/>
            <person name="Peeters S.H."/>
            <person name="Heuer A."/>
            <person name="Rast P."/>
            <person name="Oberbeckmann S."/>
            <person name="Bunk B."/>
            <person name="Jeske O."/>
            <person name="Meyerdierks A."/>
            <person name="Storesund J.E."/>
            <person name="Kallscheuer N."/>
            <person name="Luecker S."/>
            <person name="Lage O.M."/>
            <person name="Pohl T."/>
            <person name="Merkel B.J."/>
            <person name="Hornburger P."/>
            <person name="Mueller R.-W."/>
            <person name="Bruemmer F."/>
            <person name="Labrenz M."/>
            <person name="Spormann A.M."/>
            <person name="Op den Camp H."/>
            <person name="Overmann J."/>
            <person name="Amann R."/>
            <person name="Jetten M.S.M."/>
            <person name="Mascher T."/>
            <person name="Medema M.H."/>
            <person name="Devos D.P."/>
            <person name="Kaster A.-K."/>
            <person name="Ovreas L."/>
            <person name="Rohde M."/>
            <person name="Galperin M.Y."/>
            <person name="Jogler C."/>
        </authorList>
    </citation>
    <scope>NUCLEOTIDE SEQUENCE [LARGE SCALE GENOMIC DNA]</scope>
    <source>
        <strain evidence="1 2">ElP</strain>
    </source>
</reference>
<gene>
    <name evidence="1" type="ORF">ElP_13500</name>
</gene>
<evidence type="ECO:0000313" key="2">
    <source>
        <dbReference type="Proteomes" id="UP000317835"/>
    </source>
</evidence>
<dbReference type="PROSITE" id="PS51257">
    <property type="entry name" value="PROKAR_LIPOPROTEIN"/>
    <property type="match status" value="1"/>
</dbReference>
<accession>A0A518GY10</accession>
<keyword evidence="2" id="KW-1185">Reference proteome</keyword>
<dbReference type="Proteomes" id="UP000317835">
    <property type="component" value="Chromosome"/>
</dbReference>
<evidence type="ECO:0000313" key="1">
    <source>
        <dbReference type="EMBL" id="QDV33477.1"/>
    </source>
</evidence>
<dbReference type="RefSeq" id="WP_145267844.1">
    <property type="nucleotide sequence ID" value="NZ_CP036426.1"/>
</dbReference>
<name>A0A518GY10_9BACT</name>
<dbReference type="OrthoDB" id="502358at2"/>
<protein>
    <submittedName>
        <fullName evidence="1">Uncharacterized protein</fullName>
    </submittedName>
</protein>
<dbReference type="KEGG" id="tpla:ElP_13500"/>
<sequence length="146" mass="16121">MARIAAATVWLTMVLGCASPGRGLPLADRVVPCPCKVEGLARLPEQHTRLVVTLDRDRSTSRFHPGAFVTYRLFDPETDPVAGNQCAYDRGGRLISAGPAAGTPDLVSPERSVIGHWLLDVRPFRRLGWMEYHRRGWAPVSRSDCL</sequence>